<dbReference type="InterPro" id="IPR036188">
    <property type="entry name" value="FAD/NAD-bd_sf"/>
</dbReference>
<evidence type="ECO:0000313" key="2">
    <source>
        <dbReference type="EMBL" id="AUF82695.1"/>
    </source>
</evidence>
<reference evidence="2" key="1">
    <citation type="journal article" date="2018" name="Virology">
        <title>A giant virus infecting green algae encodes key fermentation genes.</title>
        <authorList>
            <person name="Schvarcz C.R."/>
            <person name="Steward G.F."/>
        </authorList>
    </citation>
    <scope>NUCLEOTIDE SEQUENCE [LARGE SCALE GENOMIC DNA]</scope>
</reference>
<dbReference type="Pfam" id="PF13450">
    <property type="entry name" value="NAD_binding_8"/>
    <property type="match status" value="1"/>
</dbReference>
<dbReference type="EMBL" id="KY322437">
    <property type="protein sequence ID" value="AUF82695.1"/>
    <property type="molecule type" value="Genomic_DNA"/>
</dbReference>
<sequence length="481" mass="54997">MKYLVVGGGITGISLAHVLSSNGHSVSLVERSNQLGGSWNSNWKHDKYFSENSPRVIVSDGPHIDFFADLGLIESDFANVYGSKWYTNLVMSRFAYKFLALSDYRILFKESLKQFFKIRNCCTLQEWLDASKLTDRAKKMIRIVSILVCDVPHKTNCDDFFGMVASPFPKGVMQMRRPNHWIRLFLTRAATRSNIRIFTDTEVLQLQGNHDETVVTGARCLDTKRNHEFGISADRIVLCCQSSGLYDIINSSFFNNWSVNIREFSEDTQYNAFGLQLHFDKVIPSCDSWCWNCDTDWTVISLPVSDWLDTASLDPSIKTVWSVCVVDCDSVSSHTTKSANDTRDKQEVALEIIRQLRSKKDFPDPIRITFSDGLYHNGVEWNSRNTGFSRGKYDWLPMKGRCENLFALGTFTKPISPQIANAGTAVQSVVSFLNTYEPNCTGFHQHWSTKQSYRKAFSCLFIIIVVSFIVFRMKQLFYNQH</sequence>
<dbReference type="SUPFAM" id="SSF51905">
    <property type="entry name" value="FAD/NAD(P)-binding domain"/>
    <property type="match status" value="1"/>
</dbReference>
<dbReference type="Gene3D" id="3.40.50.720">
    <property type="entry name" value="NAD(P)-binding Rossmann-like Domain"/>
    <property type="match status" value="1"/>
</dbReference>
<evidence type="ECO:0000313" key="3">
    <source>
        <dbReference type="Proteomes" id="UP000244773"/>
    </source>
</evidence>
<protein>
    <submittedName>
        <fullName evidence="2">NAD(P)-binding Rossmann-like domain-containing protein</fullName>
    </submittedName>
</protein>
<gene>
    <name evidence="2" type="ORF">TetV_613</name>
</gene>
<keyword evidence="3" id="KW-1185">Reference proteome</keyword>
<accession>A0A2P0VP60</accession>
<proteinExistence type="predicted"/>
<organism evidence="2">
    <name type="scientific">Tetraselmis virus 1</name>
    <dbReference type="NCBI Taxonomy" id="2060617"/>
    <lineage>
        <taxon>Viruses</taxon>
        <taxon>Varidnaviria</taxon>
        <taxon>Bamfordvirae</taxon>
        <taxon>Nucleocytoviricota</taxon>
        <taxon>Megaviricetes</taxon>
        <taxon>Imitervirales</taxon>
        <taxon>Allomimiviridae</taxon>
        <taxon>Oceanusvirus</taxon>
        <taxon>Oceanusvirus kaneohense</taxon>
    </lineage>
</organism>
<keyword evidence="1" id="KW-0812">Transmembrane</keyword>
<dbReference type="PANTHER" id="PTHR42923:SF17">
    <property type="entry name" value="AMINE OXIDASE DOMAIN-CONTAINING PROTEIN"/>
    <property type="match status" value="1"/>
</dbReference>
<name>A0A2P0VP60_9VIRU</name>
<evidence type="ECO:0000256" key="1">
    <source>
        <dbReference type="SAM" id="Phobius"/>
    </source>
</evidence>
<keyword evidence="1" id="KW-0472">Membrane</keyword>
<dbReference type="GO" id="GO:0016491">
    <property type="term" value="F:oxidoreductase activity"/>
    <property type="evidence" value="ECO:0007669"/>
    <property type="project" value="TreeGrafter"/>
</dbReference>
<dbReference type="Proteomes" id="UP000244773">
    <property type="component" value="Segment"/>
</dbReference>
<keyword evidence="1" id="KW-1133">Transmembrane helix</keyword>
<feature type="transmembrane region" description="Helical" evidence="1">
    <location>
        <begin position="453"/>
        <end position="471"/>
    </location>
</feature>
<dbReference type="PANTHER" id="PTHR42923">
    <property type="entry name" value="PROTOPORPHYRINOGEN OXIDASE"/>
    <property type="match status" value="1"/>
</dbReference>
<dbReference type="InterPro" id="IPR050464">
    <property type="entry name" value="Zeta_carotene_desat/Oxidored"/>
</dbReference>